<feature type="compositionally biased region" description="Polar residues" evidence="1">
    <location>
        <begin position="328"/>
        <end position="339"/>
    </location>
</feature>
<name>A0AAN9A3Z4_HALRR</name>
<feature type="non-terminal residue" evidence="2">
    <location>
        <position position="1"/>
    </location>
</feature>
<evidence type="ECO:0000313" key="3">
    <source>
        <dbReference type="Proteomes" id="UP001381693"/>
    </source>
</evidence>
<organism evidence="2 3">
    <name type="scientific">Halocaridina rubra</name>
    <name type="common">Hawaiian red shrimp</name>
    <dbReference type="NCBI Taxonomy" id="373956"/>
    <lineage>
        <taxon>Eukaryota</taxon>
        <taxon>Metazoa</taxon>
        <taxon>Ecdysozoa</taxon>
        <taxon>Arthropoda</taxon>
        <taxon>Crustacea</taxon>
        <taxon>Multicrustacea</taxon>
        <taxon>Malacostraca</taxon>
        <taxon>Eumalacostraca</taxon>
        <taxon>Eucarida</taxon>
        <taxon>Decapoda</taxon>
        <taxon>Pleocyemata</taxon>
        <taxon>Caridea</taxon>
        <taxon>Atyoidea</taxon>
        <taxon>Atyidae</taxon>
        <taxon>Halocaridina</taxon>
    </lineage>
</organism>
<keyword evidence="3" id="KW-1185">Reference proteome</keyword>
<evidence type="ECO:0000256" key="1">
    <source>
        <dbReference type="SAM" id="MobiDB-lite"/>
    </source>
</evidence>
<feature type="compositionally biased region" description="Acidic residues" evidence="1">
    <location>
        <begin position="305"/>
        <end position="319"/>
    </location>
</feature>
<gene>
    <name evidence="2" type="ORF">SK128_000417</name>
</gene>
<comment type="caution">
    <text evidence="2">The sequence shown here is derived from an EMBL/GenBank/DDBJ whole genome shotgun (WGS) entry which is preliminary data.</text>
</comment>
<proteinExistence type="predicted"/>
<accession>A0AAN9A3Z4</accession>
<protein>
    <submittedName>
        <fullName evidence="2">Uncharacterized protein</fullName>
    </submittedName>
</protein>
<evidence type="ECO:0000313" key="2">
    <source>
        <dbReference type="EMBL" id="KAK7079791.1"/>
    </source>
</evidence>
<reference evidence="2 3" key="1">
    <citation type="submission" date="2023-11" db="EMBL/GenBank/DDBJ databases">
        <title>Halocaridina rubra genome assembly.</title>
        <authorList>
            <person name="Smith C."/>
        </authorList>
    </citation>
    <scope>NUCLEOTIDE SEQUENCE [LARGE SCALE GENOMIC DNA]</scope>
    <source>
        <strain evidence="2">EP-1</strain>
        <tissue evidence="2">Whole</tissue>
    </source>
</reference>
<dbReference type="EMBL" id="JAXCGZ010006396">
    <property type="protein sequence ID" value="KAK7079791.1"/>
    <property type="molecule type" value="Genomic_DNA"/>
</dbReference>
<dbReference type="AlphaFoldDB" id="A0AAN9A3Z4"/>
<feature type="region of interest" description="Disordered" evidence="1">
    <location>
        <begin position="277"/>
        <end position="347"/>
    </location>
</feature>
<sequence>SLAWKEHQQDTCIPRTELVVVTRTHVIPAYEDVTSYYDPKYISAITDVLMQTTTQVQYMKITVGQQPQVNTRTKYITLPSYVSSVSLITAVDYEYLSTKKIVTEVKTVDDTITHTEIVAIQVTVTSTFTDVIYSTTEEYIAYPPIGYGPATVHEYGQHSAPAYGLSPVAPANDYVPVFAPAPAAPVDYAPTVVPAPVADYAPVPAHENFAHYAPTPVTHLPNYLLDPVADPVPVRVPVRAADYQPAPENVPVPEDEYPFFDIVPLPAPVDDYPVVPVHGRAQKDNEGSLQGKAFDKETPPPLAEDSTEVPALEDNETTDETIILPVTEDSTTQESSIQEDNTETNDTELLSRHIRDAAYGVGFAQAQLIPVNDYASTPALSPVDYAPAPFAISKSR</sequence>
<dbReference type="Proteomes" id="UP001381693">
    <property type="component" value="Unassembled WGS sequence"/>
</dbReference>